<name>A0A1D9MJB2_9ACTO</name>
<dbReference type="AlphaFoldDB" id="A0A1D9MJB2"/>
<keyword evidence="1" id="KW-1133">Transmembrane helix</keyword>
<protein>
    <submittedName>
        <fullName evidence="2">Uncharacterized protein</fullName>
    </submittedName>
</protein>
<feature type="transmembrane region" description="Helical" evidence="1">
    <location>
        <begin position="40"/>
        <end position="58"/>
    </location>
</feature>
<feature type="transmembrane region" description="Helical" evidence="1">
    <location>
        <begin position="12"/>
        <end position="34"/>
    </location>
</feature>
<keyword evidence="1" id="KW-0472">Membrane</keyword>
<evidence type="ECO:0000313" key="2">
    <source>
        <dbReference type="EMBL" id="AOZ72298.1"/>
    </source>
</evidence>
<gene>
    <name evidence="2" type="ORF">BK816_02430</name>
</gene>
<dbReference type="RefSeq" id="WP_071163764.1">
    <property type="nucleotide sequence ID" value="NZ_CP017812.1"/>
</dbReference>
<keyword evidence="3" id="KW-1185">Reference proteome</keyword>
<accession>A0A1D9MJB2</accession>
<dbReference type="EMBL" id="CP017812">
    <property type="protein sequence ID" value="AOZ72298.1"/>
    <property type="molecule type" value="Genomic_DNA"/>
</dbReference>
<evidence type="ECO:0000256" key="1">
    <source>
        <dbReference type="SAM" id="Phobius"/>
    </source>
</evidence>
<organism evidence="2 3">
    <name type="scientific">Boudabousia tangfeifanii</name>
    <dbReference type="NCBI Taxonomy" id="1912795"/>
    <lineage>
        <taxon>Bacteria</taxon>
        <taxon>Bacillati</taxon>
        <taxon>Actinomycetota</taxon>
        <taxon>Actinomycetes</taxon>
        <taxon>Actinomycetales</taxon>
        <taxon>Actinomycetaceae</taxon>
        <taxon>Boudabousia</taxon>
    </lineage>
</organism>
<evidence type="ECO:0000313" key="3">
    <source>
        <dbReference type="Proteomes" id="UP000176288"/>
    </source>
</evidence>
<dbReference type="KEGG" id="avu:BK816_02430"/>
<proteinExistence type="predicted"/>
<reference evidence="2 3" key="1">
    <citation type="submission" date="2016-10" db="EMBL/GenBank/DDBJ databases">
        <title>Actinomyces aegypiusis sp. nov., isolated from the Aegypius monachus in Qinghai Tibet Plateau China.</title>
        <authorList>
            <person name="Wang Y."/>
        </authorList>
    </citation>
    <scope>NUCLEOTIDE SEQUENCE [LARGE SCALE GENOMIC DNA]</scope>
    <source>
        <strain evidence="2 3">VUL4_3</strain>
    </source>
</reference>
<keyword evidence="1" id="KW-0812">Transmembrane</keyword>
<dbReference type="Proteomes" id="UP000176288">
    <property type="component" value="Chromosome"/>
</dbReference>
<sequence>MGRKRKKKSGSIWLTWIALGLIFVSLLLETVVFLLVDGNWPLWAGLVMQIIAILIFAYQGKQEKA</sequence>
<dbReference type="STRING" id="1912795.BK816_02430"/>